<proteinExistence type="predicted"/>
<evidence type="ECO:0000256" key="1">
    <source>
        <dbReference type="SAM" id="MobiDB-lite"/>
    </source>
</evidence>
<sequence>MTDPEHEEVQDQIDAAAAALQRVRQAAAEAGFRPGMAGQHQRRRKKKRTEYNQPVQTAGPQPLGDVFSKFIAQRGWKEPVAVGSVLADWSSVVGDQIAQNAKVESFENAKLVLRASSTAWATQLRLLTPQLMHTFDERLGPGVITKLEIKGPGGSGYSRRGRGQWR</sequence>
<dbReference type="AlphaFoldDB" id="A0A921FPN1"/>
<feature type="region of interest" description="Disordered" evidence="1">
    <location>
        <begin position="26"/>
        <end position="62"/>
    </location>
</feature>
<evidence type="ECO:0000313" key="2">
    <source>
        <dbReference type="EMBL" id="HJF15464.1"/>
    </source>
</evidence>
<name>A0A921FPN1_9MICC</name>
<dbReference type="Proteomes" id="UP000703315">
    <property type="component" value="Unassembled WGS sequence"/>
</dbReference>
<gene>
    <name evidence="2" type="ORF">K8V32_11805</name>
</gene>
<dbReference type="PANTHER" id="PTHR36456">
    <property type="entry name" value="UPF0232 PROTEIN SCO3875"/>
    <property type="match status" value="1"/>
</dbReference>
<accession>A0A921FPN1</accession>
<reference evidence="2" key="2">
    <citation type="submission" date="2021-09" db="EMBL/GenBank/DDBJ databases">
        <authorList>
            <person name="Gilroy R."/>
        </authorList>
    </citation>
    <scope>NUCLEOTIDE SEQUENCE</scope>
    <source>
        <strain evidence="2">ChiHjej13B12-14962</strain>
    </source>
</reference>
<dbReference type="Pfam" id="PF05258">
    <property type="entry name" value="DciA"/>
    <property type="match status" value="1"/>
</dbReference>
<dbReference type="InterPro" id="IPR007922">
    <property type="entry name" value="DciA-like"/>
</dbReference>
<dbReference type="PANTHER" id="PTHR36456:SF1">
    <property type="entry name" value="UPF0232 PROTEIN SCO3875"/>
    <property type="match status" value="1"/>
</dbReference>
<protein>
    <submittedName>
        <fullName evidence="2">DciA family protein</fullName>
    </submittedName>
</protein>
<organism evidence="2 3">
    <name type="scientific">Enteractinococcus helveticum</name>
    <dbReference type="NCBI Taxonomy" id="1837282"/>
    <lineage>
        <taxon>Bacteria</taxon>
        <taxon>Bacillati</taxon>
        <taxon>Actinomycetota</taxon>
        <taxon>Actinomycetes</taxon>
        <taxon>Micrococcales</taxon>
        <taxon>Micrococcaceae</taxon>
    </lineage>
</organism>
<comment type="caution">
    <text evidence="2">The sequence shown here is derived from an EMBL/GenBank/DDBJ whole genome shotgun (WGS) entry which is preliminary data.</text>
</comment>
<evidence type="ECO:0000313" key="3">
    <source>
        <dbReference type="Proteomes" id="UP000703315"/>
    </source>
</evidence>
<dbReference type="RefSeq" id="WP_303907628.1">
    <property type="nucleotide sequence ID" value="NZ_DYXC01000137.1"/>
</dbReference>
<dbReference type="EMBL" id="DYXC01000137">
    <property type="protein sequence ID" value="HJF15464.1"/>
    <property type="molecule type" value="Genomic_DNA"/>
</dbReference>
<reference evidence="2" key="1">
    <citation type="journal article" date="2021" name="PeerJ">
        <title>Extensive microbial diversity within the chicken gut microbiome revealed by metagenomics and culture.</title>
        <authorList>
            <person name="Gilroy R."/>
            <person name="Ravi A."/>
            <person name="Getino M."/>
            <person name="Pursley I."/>
            <person name="Horton D.L."/>
            <person name="Alikhan N.F."/>
            <person name="Baker D."/>
            <person name="Gharbi K."/>
            <person name="Hall N."/>
            <person name="Watson M."/>
            <person name="Adriaenssens E.M."/>
            <person name="Foster-Nyarko E."/>
            <person name="Jarju S."/>
            <person name="Secka A."/>
            <person name="Antonio M."/>
            <person name="Oren A."/>
            <person name="Chaudhuri R.R."/>
            <person name="La Ragione R."/>
            <person name="Hildebrand F."/>
            <person name="Pallen M.J."/>
        </authorList>
    </citation>
    <scope>NUCLEOTIDE SEQUENCE</scope>
    <source>
        <strain evidence="2">ChiHjej13B12-14962</strain>
    </source>
</reference>